<organism evidence="1 2">
    <name type="scientific">Streptomyces carpinensis</name>
    <dbReference type="NCBI Taxonomy" id="66369"/>
    <lineage>
        <taxon>Bacteria</taxon>
        <taxon>Bacillati</taxon>
        <taxon>Actinomycetota</taxon>
        <taxon>Actinomycetes</taxon>
        <taxon>Kitasatosporales</taxon>
        <taxon>Streptomycetaceae</taxon>
        <taxon>Streptomyces</taxon>
    </lineage>
</organism>
<evidence type="ECO:0000313" key="1">
    <source>
        <dbReference type="EMBL" id="MER6978042.1"/>
    </source>
</evidence>
<reference evidence="1 2" key="1">
    <citation type="submission" date="2024-06" db="EMBL/GenBank/DDBJ databases">
        <title>The Natural Products Discovery Center: Release of the First 8490 Sequenced Strains for Exploring Actinobacteria Biosynthetic Diversity.</title>
        <authorList>
            <person name="Kalkreuter E."/>
            <person name="Kautsar S.A."/>
            <person name="Yang D."/>
            <person name="Bader C.D."/>
            <person name="Teijaro C.N."/>
            <person name="Fluegel L."/>
            <person name="Davis C.M."/>
            <person name="Simpson J.R."/>
            <person name="Lauterbach L."/>
            <person name="Steele A.D."/>
            <person name="Gui C."/>
            <person name="Meng S."/>
            <person name="Li G."/>
            <person name="Viehrig K."/>
            <person name="Ye F."/>
            <person name="Su P."/>
            <person name="Kiefer A.F."/>
            <person name="Nichols A."/>
            <person name="Cepeda A.J."/>
            <person name="Yan W."/>
            <person name="Fan B."/>
            <person name="Jiang Y."/>
            <person name="Adhikari A."/>
            <person name="Zheng C.-J."/>
            <person name="Schuster L."/>
            <person name="Cowan T.M."/>
            <person name="Smanski M.J."/>
            <person name="Chevrette M.G."/>
            <person name="De Carvalho L.P.S."/>
            <person name="Shen B."/>
        </authorList>
    </citation>
    <scope>NUCLEOTIDE SEQUENCE [LARGE SCALE GENOMIC DNA]</scope>
    <source>
        <strain evidence="1 2">NPDC000634</strain>
    </source>
</reference>
<dbReference type="RefSeq" id="WP_244217644.1">
    <property type="nucleotide sequence ID" value="NZ_MUBM01000500.1"/>
</dbReference>
<keyword evidence="2" id="KW-1185">Reference proteome</keyword>
<name>A0ABV1W1H8_9ACTN</name>
<protein>
    <submittedName>
        <fullName evidence="1">Uncharacterized protein</fullName>
    </submittedName>
</protein>
<gene>
    <name evidence="1" type="ORF">ABT317_13725</name>
</gene>
<sequence>MKGFLMNNDWLEAETAELLPSREALGKFSFNFAKMTTVSKKVAHVSAHNESAAVNQFSPFAVAQSQATQAISVRQ</sequence>
<proteinExistence type="predicted"/>
<accession>A0ABV1W1H8</accession>
<comment type="caution">
    <text evidence="1">The sequence shown here is derived from an EMBL/GenBank/DDBJ whole genome shotgun (WGS) entry which is preliminary data.</text>
</comment>
<dbReference type="Proteomes" id="UP001458415">
    <property type="component" value="Unassembled WGS sequence"/>
</dbReference>
<dbReference type="EMBL" id="JBEPCU010000188">
    <property type="protein sequence ID" value="MER6978042.1"/>
    <property type="molecule type" value="Genomic_DNA"/>
</dbReference>
<evidence type="ECO:0000313" key="2">
    <source>
        <dbReference type="Proteomes" id="UP001458415"/>
    </source>
</evidence>